<dbReference type="RefSeq" id="WP_089341998.1">
    <property type="nucleotide sequence ID" value="NZ_FXAN01000106.1"/>
</dbReference>
<evidence type="ECO:0000256" key="1">
    <source>
        <dbReference type="ARBA" id="ARBA00004442"/>
    </source>
</evidence>
<feature type="compositionally biased region" description="Low complexity" evidence="11">
    <location>
        <begin position="744"/>
        <end position="773"/>
    </location>
</feature>
<evidence type="ECO:0000256" key="8">
    <source>
        <dbReference type="ARBA" id="ARBA00023136"/>
    </source>
</evidence>
<sequence>MTRTRFVLRRVATALIVAGIVAAQAAHAQVTLNFVNADIDQVAKAIGAATGKTIIVDPRVKGQLNLVSERPVPEDQALKTLQSALRMQGFSLVQDHGVLKVVPEADAKLQGVPTYIGNAPQARGDQVVTQVFELRNESANNLLPVLRPLISPNNTITAYPANNTIVVTDYADNVRRIAQIIAGVDGAAGAQVAVVPLKNSNAIDVATQLSKLLDPGAIGNTDATLKVTVQADPRTNALLLRASNKSRLAAAKKLAQQLDSPSGVPGNMHVVPLRNADAVKLAKTLRGMLGKGGDSGSSASSNDANSFNQNSSSSSSGSNFSTGMSGTPPLPSGLSSGSTGSGGSASSSGGLGTAGLLGGDKDKGDDNQPGGMIQADAATNSLIITAADPVYRNLRAVIDQLDARRAQVYIEALVVELQATTQGNLGIQWQIANNALYAGTNLVTGQSGLGNSIVNLTAGALTGQAAGQSGTLASLGNITGGLNIGWLRNMFGVQGLGGLLQFFAGSSDANVLSTPNLVTLDNEEAKIVVGQNVPIPTGSYSNLTSGTTANAFNTYDRRDVGLTLHVKPQITEGGILKLQLYTEDSAVVPGTNTASPNSPGPTFTKRSIQSTVLADNGEIIVLGGLMQDNYQVSNSKVPLLGDIPWIGQLFRSEGKTRQKTNLMVFLRPVIINDRETAQAVTANRYDYIQGVSGAYKSDNRVIRDKDDPVVPPMPIGPSQGGSPAMNLFDLDQMRRSQAWPPKPGSGAAAPAPAPANAAPSSAYPPAGAPGAQP</sequence>
<evidence type="ECO:0000256" key="3">
    <source>
        <dbReference type="ARBA" id="ARBA00022448"/>
    </source>
</evidence>
<feature type="domain" description="NolW-like" evidence="14">
    <location>
        <begin position="192"/>
        <end position="262"/>
    </location>
</feature>
<feature type="compositionally biased region" description="Low complexity" evidence="11">
    <location>
        <begin position="296"/>
        <end position="338"/>
    </location>
</feature>
<dbReference type="NCBIfam" id="TIGR02517">
    <property type="entry name" value="type_II_gspD"/>
    <property type="match status" value="1"/>
</dbReference>
<dbReference type="InterPro" id="IPR005644">
    <property type="entry name" value="NolW-like"/>
</dbReference>
<feature type="chain" id="PRO_5012037095" evidence="12">
    <location>
        <begin position="29"/>
        <end position="773"/>
    </location>
</feature>
<proteinExistence type="inferred from homology"/>
<dbReference type="GO" id="GO:0015627">
    <property type="term" value="C:type II protein secretion system complex"/>
    <property type="evidence" value="ECO:0007669"/>
    <property type="project" value="InterPro"/>
</dbReference>
<dbReference type="Gene3D" id="3.30.1370.120">
    <property type="match status" value="3"/>
</dbReference>
<keyword evidence="5" id="KW-0812">Transmembrane</keyword>
<keyword evidence="4" id="KW-1134">Transmembrane beta strand</keyword>
<dbReference type="PANTHER" id="PTHR30332">
    <property type="entry name" value="PROBABLE GENERAL SECRETION PATHWAY PROTEIN D"/>
    <property type="match status" value="1"/>
</dbReference>
<reference evidence="16 17" key="1">
    <citation type="submission" date="2017-04" db="EMBL/GenBank/DDBJ databases">
        <authorList>
            <person name="Afonso C.L."/>
            <person name="Miller P.J."/>
            <person name="Scott M.A."/>
            <person name="Spackman E."/>
            <person name="Goraichik I."/>
            <person name="Dimitrov K.M."/>
            <person name="Suarez D.L."/>
            <person name="Swayne D.E."/>
        </authorList>
    </citation>
    <scope>NUCLEOTIDE SEQUENCE [LARGE SCALE GENOMIC DNA]</scope>
    <source>
        <strain evidence="16">LMG 28154</strain>
    </source>
</reference>
<dbReference type="AlphaFoldDB" id="A0A238HBT0"/>
<keyword evidence="8" id="KW-0472">Membrane</keyword>
<evidence type="ECO:0000256" key="9">
    <source>
        <dbReference type="ARBA" id="ARBA00023237"/>
    </source>
</evidence>
<evidence type="ECO:0000256" key="5">
    <source>
        <dbReference type="ARBA" id="ARBA00022692"/>
    </source>
</evidence>
<dbReference type="InterPro" id="IPR013356">
    <property type="entry name" value="T2SS_GspD"/>
</dbReference>
<dbReference type="InterPro" id="IPR049371">
    <property type="entry name" value="GspD-like_N0"/>
</dbReference>
<dbReference type="GO" id="GO:0015628">
    <property type="term" value="P:protein secretion by the type II secretion system"/>
    <property type="evidence" value="ECO:0007669"/>
    <property type="project" value="InterPro"/>
</dbReference>
<dbReference type="GO" id="GO:0009279">
    <property type="term" value="C:cell outer membrane"/>
    <property type="evidence" value="ECO:0007669"/>
    <property type="project" value="UniProtKB-SubCell"/>
</dbReference>
<evidence type="ECO:0000259" key="14">
    <source>
        <dbReference type="Pfam" id="PF03958"/>
    </source>
</evidence>
<organism evidence="16 17">
    <name type="scientific">Burkholderia singularis</name>
    <dbReference type="NCBI Taxonomy" id="1503053"/>
    <lineage>
        <taxon>Bacteria</taxon>
        <taxon>Pseudomonadati</taxon>
        <taxon>Pseudomonadota</taxon>
        <taxon>Betaproteobacteria</taxon>
        <taxon>Burkholderiales</taxon>
        <taxon>Burkholderiaceae</taxon>
        <taxon>Burkholderia</taxon>
        <taxon>pseudomallei group</taxon>
    </lineage>
</organism>
<feature type="domain" description="NolW-like" evidence="14">
    <location>
        <begin position="129"/>
        <end position="186"/>
    </location>
</feature>
<keyword evidence="6 12" id="KW-0732">Signal</keyword>
<feature type="domain" description="GspD-like N0" evidence="15">
    <location>
        <begin position="32"/>
        <end position="101"/>
    </location>
</feature>
<name>A0A238HBT0_9BURK</name>
<evidence type="ECO:0000256" key="4">
    <source>
        <dbReference type="ARBA" id="ARBA00022452"/>
    </source>
</evidence>
<feature type="region of interest" description="Disordered" evidence="11">
    <location>
        <begin position="703"/>
        <end position="773"/>
    </location>
</feature>
<comment type="similarity">
    <text evidence="2">Belongs to the bacterial secretin family. GSP D subfamily.</text>
</comment>
<keyword evidence="3 10" id="KW-0813">Transport</keyword>
<evidence type="ECO:0000256" key="10">
    <source>
        <dbReference type="RuleBase" id="RU004004"/>
    </source>
</evidence>
<dbReference type="InterPro" id="IPR038591">
    <property type="entry name" value="NolW-like_sf"/>
</dbReference>
<dbReference type="InterPro" id="IPR001775">
    <property type="entry name" value="GspD/PilQ"/>
</dbReference>
<feature type="signal peptide" evidence="12">
    <location>
        <begin position="1"/>
        <end position="28"/>
    </location>
</feature>
<dbReference type="InterPro" id="IPR004846">
    <property type="entry name" value="T2SS/T3SS_dom"/>
</dbReference>
<gene>
    <name evidence="16" type="ORF">BSIN_1082</name>
</gene>
<evidence type="ECO:0000313" key="16">
    <source>
        <dbReference type="EMBL" id="SMG02640.1"/>
    </source>
</evidence>
<accession>A0A238HBT0</accession>
<keyword evidence="9" id="KW-0998">Cell outer membrane</keyword>
<evidence type="ECO:0000256" key="7">
    <source>
        <dbReference type="ARBA" id="ARBA00022927"/>
    </source>
</evidence>
<feature type="domain" description="NolW-like" evidence="14">
    <location>
        <begin position="269"/>
        <end position="407"/>
    </location>
</feature>
<dbReference type="PANTHER" id="PTHR30332:SF24">
    <property type="entry name" value="SECRETIN GSPD-RELATED"/>
    <property type="match status" value="1"/>
</dbReference>
<evidence type="ECO:0000256" key="6">
    <source>
        <dbReference type="ARBA" id="ARBA00022729"/>
    </source>
</evidence>
<dbReference type="Proteomes" id="UP000198460">
    <property type="component" value="Unassembled WGS sequence"/>
</dbReference>
<dbReference type="Pfam" id="PF21305">
    <property type="entry name" value="type_II_gspD_N0"/>
    <property type="match status" value="1"/>
</dbReference>
<evidence type="ECO:0000256" key="2">
    <source>
        <dbReference type="ARBA" id="ARBA00006980"/>
    </source>
</evidence>
<evidence type="ECO:0000256" key="12">
    <source>
        <dbReference type="SAM" id="SignalP"/>
    </source>
</evidence>
<keyword evidence="7" id="KW-0653">Protein transport</keyword>
<feature type="region of interest" description="Disordered" evidence="11">
    <location>
        <begin position="290"/>
        <end position="373"/>
    </location>
</feature>
<dbReference type="PRINTS" id="PR00811">
    <property type="entry name" value="BCTERIALGSPD"/>
</dbReference>
<dbReference type="Pfam" id="PF00263">
    <property type="entry name" value="Secretin"/>
    <property type="match status" value="1"/>
</dbReference>
<evidence type="ECO:0000259" key="15">
    <source>
        <dbReference type="Pfam" id="PF21305"/>
    </source>
</evidence>
<dbReference type="InterPro" id="IPR050810">
    <property type="entry name" value="Bact_Secretion_Sys_Channel"/>
</dbReference>
<evidence type="ECO:0000259" key="13">
    <source>
        <dbReference type="Pfam" id="PF00263"/>
    </source>
</evidence>
<feature type="compositionally biased region" description="Gly residues" evidence="11">
    <location>
        <begin position="339"/>
        <end position="358"/>
    </location>
</feature>
<protein>
    <submittedName>
        <fullName evidence="16">General secretion pathway protein D</fullName>
    </submittedName>
</protein>
<dbReference type="EMBL" id="FXAN01000106">
    <property type="protein sequence ID" value="SMG02640.1"/>
    <property type="molecule type" value="Genomic_DNA"/>
</dbReference>
<feature type="domain" description="Type II/III secretion system secretin-like" evidence="13">
    <location>
        <begin position="506"/>
        <end position="671"/>
    </location>
</feature>
<comment type="subcellular location">
    <subcellularLocation>
        <location evidence="1 10">Cell outer membrane</location>
    </subcellularLocation>
</comment>
<evidence type="ECO:0000313" key="17">
    <source>
        <dbReference type="Proteomes" id="UP000198460"/>
    </source>
</evidence>
<evidence type="ECO:0000256" key="11">
    <source>
        <dbReference type="SAM" id="MobiDB-lite"/>
    </source>
</evidence>
<dbReference type="Pfam" id="PF03958">
    <property type="entry name" value="Secretin_N"/>
    <property type="match status" value="3"/>
</dbReference>